<feature type="transmembrane region" description="Helical" evidence="8">
    <location>
        <begin position="313"/>
        <end position="331"/>
    </location>
</feature>
<feature type="transmembrane region" description="Helical" evidence="8">
    <location>
        <begin position="155"/>
        <end position="175"/>
    </location>
</feature>
<dbReference type="Gene3D" id="1.10.3470.10">
    <property type="entry name" value="ABC transporter involved in vitamin B12 uptake, BtuC"/>
    <property type="match status" value="1"/>
</dbReference>
<dbReference type="Proteomes" id="UP000502136">
    <property type="component" value="Chromosome"/>
</dbReference>
<sequence length="338" mass="34544">MNPTGLPGAALKAAGLAAGAALLLLAFAANIMLGYTRVSFDDAWAAMTRYDETSMSQAVIRLTRLPRALIAAAVGASLAVAGVVMQAITRNPLASPSILGINSGAALAVVFALTVLRIESQTGLAWAAFGGAAVAAALVYALSALGSDSLSPLRIVLAGAAMSALFASGTQGLLVRNQASLQDVLFWLSGSIAGRPLGILAAVAPYMLASMLAAWLLGRHLNLLAAGEETAKGLGLRISLVKLAGGAAIVLLAGGSVAVAGPIGFIGLVIPVVARFFSGLDHRWMVPYSMLLGAVLLLVADVAARYVILPRELPVGVLTAVVGAPFFLYIARKRRRIV</sequence>
<protein>
    <submittedName>
        <fullName evidence="9">Iron ABC transporter permease</fullName>
    </submittedName>
</protein>
<keyword evidence="5 8" id="KW-0812">Transmembrane</keyword>
<dbReference type="GO" id="GO:0033214">
    <property type="term" value="P:siderophore-iron import into cell"/>
    <property type="evidence" value="ECO:0007669"/>
    <property type="project" value="TreeGrafter"/>
</dbReference>
<dbReference type="RefSeq" id="WP_168906007.1">
    <property type="nucleotide sequence ID" value="NZ_CP051428.1"/>
</dbReference>
<keyword evidence="4" id="KW-1003">Cell membrane</keyword>
<dbReference type="KEGG" id="palr:HGI30_01030"/>
<dbReference type="PANTHER" id="PTHR30472">
    <property type="entry name" value="FERRIC ENTEROBACTIN TRANSPORT SYSTEM PERMEASE PROTEIN"/>
    <property type="match status" value="1"/>
</dbReference>
<keyword evidence="7 8" id="KW-0472">Membrane</keyword>
<dbReference type="Pfam" id="PF01032">
    <property type="entry name" value="FecCD"/>
    <property type="match status" value="1"/>
</dbReference>
<feature type="transmembrane region" description="Helical" evidence="8">
    <location>
        <begin position="123"/>
        <end position="143"/>
    </location>
</feature>
<feature type="transmembrane region" description="Helical" evidence="8">
    <location>
        <begin position="247"/>
        <end position="274"/>
    </location>
</feature>
<dbReference type="InterPro" id="IPR000522">
    <property type="entry name" value="ABC_transptr_permease_BtuC"/>
</dbReference>
<dbReference type="AlphaFoldDB" id="A0A6H2GSF3"/>
<evidence type="ECO:0000256" key="8">
    <source>
        <dbReference type="SAM" id="Phobius"/>
    </source>
</evidence>
<comment type="subcellular location">
    <subcellularLocation>
        <location evidence="1">Cell membrane</location>
        <topology evidence="1">Multi-pass membrane protein</topology>
    </subcellularLocation>
</comment>
<reference evidence="9 10" key="1">
    <citation type="submission" date="2020-04" db="EMBL/GenBank/DDBJ databases">
        <title>Novel Paenibacillus strain UniB2 isolated from commercial digestive syrup.</title>
        <authorList>
            <person name="Thorat V."/>
            <person name="Kirdat K."/>
            <person name="Tiwarekar B."/>
            <person name="Yadav A."/>
        </authorList>
    </citation>
    <scope>NUCLEOTIDE SEQUENCE [LARGE SCALE GENOMIC DNA]</scope>
    <source>
        <strain evidence="9 10">UniB2</strain>
    </source>
</reference>
<evidence type="ECO:0000313" key="9">
    <source>
        <dbReference type="EMBL" id="QJC50325.1"/>
    </source>
</evidence>
<keyword evidence="3" id="KW-0813">Transport</keyword>
<evidence type="ECO:0000256" key="7">
    <source>
        <dbReference type="ARBA" id="ARBA00023136"/>
    </source>
</evidence>
<feature type="transmembrane region" description="Helical" evidence="8">
    <location>
        <begin position="68"/>
        <end position="88"/>
    </location>
</feature>
<evidence type="ECO:0000313" key="10">
    <source>
        <dbReference type="Proteomes" id="UP000502136"/>
    </source>
</evidence>
<dbReference type="InterPro" id="IPR037294">
    <property type="entry name" value="ABC_BtuC-like"/>
</dbReference>
<evidence type="ECO:0000256" key="6">
    <source>
        <dbReference type="ARBA" id="ARBA00022989"/>
    </source>
</evidence>
<evidence type="ECO:0000256" key="1">
    <source>
        <dbReference type="ARBA" id="ARBA00004651"/>
    </source>
</evidence>
<evidence type="ECO:0000256" key="2">
    <source>
        <dbReference type="ARBA" id="ARBA00007935"/>
    </source>
</evidence>
<keyword evidence="6 8" id="KW-1133">Transmembrane helix</keyword>
<dbReference type="GO" id="GO:0022857">
    <property type="term" value="F:transmembrane transporter activity"/>
    <property type="evidence" value="ECO:0007669"/>
    <property type="project" value="InterPro"/>
</dbReference>
<feature type="transmembrane region" description="Helical" evidence="8">
    <location>
        <begin position="94"/>
        <end position="116"/>
    </location>
</feature>
<evidence type="ECO:0000256" key="5">
    <source>
        <dbReference type="ARBA" id="ARBA00022692"/>
    </source>
</evidence>
<proteinExistence type="inferred from homology"/>
<dbReference type="FunFam" id="1.10.3470.10:FF:000001">
    <property type="entry name" value="Vitamin B12 ABC transporter permease BtuC"/>
    <property type="match status" value="1"/>
</dbReference>
<dbReference type="GO" id="GO:0005886">
    <property type="term" value="C:plasma membrane"/>
    <property type="evidence" value="ECO:0007669"/>
    <property type="project" value="UniProtKB-SubCell"/>
</dbReference>
<evidence type="ECO:0000256" key="3">
    <source>
        <dbReference type="ARBA" id="ARBA00022448"/>
    </source>
</evidence>
<keyword evidence="10" id="KW-1185">Reference proteome</keyword>
<dbReference type="CDD" id="cd06550">
    <property type="entry name" value="TM_ABC_iron-siderophores_like"/>
    <property type="match status" value="1"/>
</dbReference>
<feature type="transmembrane region" description="Helical" evidence="8">
    <location>
        <begin position="13"/>
        <end position="33"/>
    </location>
</feature>
<dbReference type="SUPFAM" id="SSF81345">
    <property type="entry name" value="ABC transporter involved in vitamin B12 uptake, BtuC"/>
    <property type="match status" value="1"/>
</dbReference>
<organism evidence="9 10">
    <name type="scientific">Paenibacillus albicereus</name>
    <dbReference type="NCBI Taxonomy" id="2726185"/>
    <lineage>
        <taxon>Bacteria</taxon>
        <taxon>Bacillati</taxon>
        <taxon>Bacillota</taxon>
        <taxon>Bacilli</taxon>
        <taxon>Bacillales</taxon>
        <taxon>Paenibacillaceae</taxon>
        <taxon>Paenibacillus</taxon>
    </lineage>
</organism>
<evidence type="ECO:0000256" key="4">
    <source>
        <dbReference type="ARBA" id="ARBA00022475"/>
    </source>
</evidence>
<dbReference type="PANTHER" id="PTHR30472:SF1">
    <property type="entry name" value="FE(3+) DICITRATE TRANSPORT SYSTEM PERMEASE PROTEIN FECC-RELATED"/>
    <property type="match status" value="1"/>
</dbReference>
<accession>A0A6H2GSF3</accession>
<feature type="transmembrane region" description="Helical" evidence="8">
    <location>
        <begin position="196"/>
        <end position="217"/>
    </location>
</feature>
<gene>
    <name evidence="9" type="ORF">HGI30_01030</name>
</gene>
<dbReference type="EMBL" id="CP051428">
    <property type="protein sequence ID" value="QJC50325.1"/>
    <property type="molecule type" value="Genomic_DNA"/>
</dbReference>
<feature type="transmembrane region" description="Helical" evidence="8">
    <location>
        <begin position="286"/>
        <end position="307"/>
    </location>
</feature>
<comment type="similarity">
    <text evidence="2">Belongs to the binding-protein-dependent transport system permease family. FecCD subfamily.</text>
</comment>
<name>A0A6H2GSF3_9BACL</name>